<dbReference type="InterPro" id="IPR005018">
    <property type="entry name" value="DOMON_domain"/>
</dbReference>
<gene>
    <name evidence="2" type="ORF">AFUS01_LOCUS38583</name>
</gene>
<dbReference type="InterPro" id="IPR045266">
    <property type="entry name" value="DOH_DOMON"/>
</dbReference>
<organism evidence="2 3">
    <name type="scientific">Allacma fusca</name>
    <dbReference type="NCBI Taxonomy" id="39272"/>
    <lineage>
        <taxon>Eukaryota</taxon>
        <taxon>Metazoa</taxon>
        <taxon>Ecdysozoa</taxon>
        <taxon>Arthropoda</taxon>
        <taxon>Hexapoda</taxon>
        <taxon>Collembola</taxon>
        <taxon>Symphypleona</taxon>
        <taxon>Sminthuridae</taxon>
        <taxon>Allacma</taxon>
    </lineage>
</organism>
<dbReference type="PROSITE" id="PS50836">
    <property type="entry name" value="DOMON"/>
    <property type="match status" value="1"/>
</dbReference>
<evidence type="ECO:0000259" key="1">
    <source>
        <dbReference type="PROSITE" id="PS50836"/>
    </source>
</evidence>
<dbReference type="GO" id="GO:0005615">
    <property type="term" value="C:extracellular space"/>
    <property type="evidence" value="ECO:0007669"/>
    <property type="project" value="TreeGrafter"/>
</dbReference>
<accession>A0A8J2PM27</accession>
<dbReference type="GO" id="GO:0042421">
    <property type="term" value="P:norepinephrine biosynthetic process"/>
    <property type="evidence" value="ECO:0007669"/>
    <property type="project" value="TreeGrafter"/>
</dbReference>
<reference evidence="2" key="1">
    <citation type="submission" date="2021-06" db="EMBL/GenBank/DDBJ databases">
        <authorList>
            <person name="Hodson N. C."/>
            <person name="Mongue J. A."/>
            <person name="Jaron S. K."/>
        </authorList>
    </citation>
    <scope>NUCLEOTIDE SEQUENCE</scope>
</reference>
<dbReference type="GO" id="GO:0006589">
    <property type="term" value="P:octopamine biosynthetic process"/>
    <property type="evidence" value="ECO:0007669"/>
    <property type="project" value="TreeGrafter"/>
</dbReference>
<dbReference type="CDD" id="cd09631">
    <property type="entry name" value="DOMON_DOH"/>
    <property type="match status" value="1"/>
</dbReference>
<protein>
    <recommendedName>
        <fullName evidence="1">DOMON domain-containing protein</fullName>
    </recommendedName>
</protein>
<evidence type="ECO:0000313" key="2">
    <source>
        <dbReference type="EMBL" id="CAG7828674.1"/>
    </source>
</evidence>
<dbReference type="OrthoDB" id="19261at2759"/>
<proteinExistence type="predicted"/>
<sequence>MGDSNENPILNPSNFERTETIGEGFRVTWQVDFEEEIVTFDLEVETKGYVGFGFSKENGMDDADLIIGGVLDDKSTYFEDRFAKGHIVGLDKVQNWEFIEATETGETTHLKFRRDFDTGDA</sequence>
<feature type="non-terminal residue" evidence="2">
    <location>
        <position position="1"/>
    </location>
</feature>
<dbReference type="GO" id="GO:0004500">
    <property type="term" value="F:dopamine beta-monooxygenase activity"/>
    <property type="evidence" value="ECO:0007669"/>
    <property type="project" value="InterPro"/>
</dbReference>
<dbReference type="GO" id="GO:0042420">
    <property type="term" value="P:dopamine catabolic process"/>
    <property type="evidence" value="ECO:0007669"/>
    <property type="project" value="TreeGrafter"/>
</dbReference>
<evidence type="ECO:0000313" key="3">
    <source>
        <dbReference type="Proteomes" id="UP000708208"/>
    </source>
</evidence>
<comment type="caution">
    <text evidence="2">The sequence shown here is derived from an EMBL/GenBank/DDBJ whole genome shotgun (WGS) entry which is preliminary data.</text>
</comment>
<dbReference type="GO" id="GO:0030667">
    <property type="term" value="C:secretory granule membrane"/>
    <property type="evidence" value="ECO:0007669"/>
    <property type="project" value="TreeGrafter"/>
</dbReference>
<dbReference type="PANTHER" id="PTHR10157:SF23">
    <property type="entry name" value="MOXD1 HOMOLOG 1"/>
    <property type="match status" value="1"/>
</dbReference>
<dbReference type="GO" id="GO:0005507">
    <property type="term" value="F:copper ion binding"/>
    <property type="evidence" value="ECO:0007669"/>
    <property type="project" value="TreeGrafter"/>
</dbReference>
<dbReference type="AlphaFoldDB" id="A0A8J2PM27"/>
<dbReference type="Proteomes" id="UP000708208">
    <property type="component" value="Unassembled WGS sequence"/>
</dbReference>
<name>A0A8J2PM27_9HEXA</name>
<feature type="domain" description="DOMON" evidence="1">
    <location>
        <begin position="23"/>
        <end position="121"/>
    </location>
</feature>
<dbReference type="PANTHER" id="PTHR10157">
    <property type="entry name" value="DOPAMINE BETA HYDROXYLASE RELATED"/>
    <property type="match status" value="1"/>
</dbReference>
<dbReference type="EMBL" id="CAJVCH010548303">
    <property type="protein sequence ID" value="CAG7828674.1"/>
    <property type="molecule type" value="Genomic_DNA"/>
</dbReference>
<dbReference type="InterPro" id="IPR000945">
    <property type="entry name" value="DBH-like"/>
</dbReference>
<keyword evidence="3" id="KW-1185">Reference proteome</keyword>
<dbReference type="Pfam" id="PF03351">
    <property type="entry name" value="DOMON"/>
    <property type="match status" value="1"/>
</dbReference>